<evidence type="ECO:0008006" key="4">
    <source>
        <dbReference type="Google" id="ProtNLM"/>
    </source>
</evidence>
<organism evidence="2 3">
    <name type="scientific">Acinetobacter ursingii</name>
    <dbReference type="NCBI Taxonomy" id="108980"/>
    <lineage>
        <taxon>Bacteria</taxon>
        <taxon>Pseudomonadati</taxon>
        <taxon>Pseudomonadota</taxon>
        <taxon>Gammaproteobacteria</taxon>
        <taxon>Moraxellales</taxon>
        <taxon>Moraxellaceae</taxon>
        <taxon>Acinetobacter</taxon>
    </lineage>
</organism>
<reference evidence="2 3" key="1">
    <citation type="journal article" date="2018" name="Nat. Biotechnol.">
        <title>A standardized bacterial taxonomy based on genome phylogeny substantially revises the tree of life.</title>
        <authorList>
            <person name="Parks D.H."/>
            <person name="Chuvochina M."/>
            <person name="Waite D.W."/>
            <person name="Rinke C."/>
            <person name="Skarshewski A."/>
            <person name="Chaumeil P.A."/>
            <person name="Hugenholtz P."/>
        </authorList>
    </citation>
    <scope>NUCLEOTIDE SEQUENCE [LARGE SCALE GENOMIC DNA]</scope>
    <source>
        <strain evidence="2">UBA9669</strain>
    </source>
</reference>
<name>A0A3D2SSC4_9GAMM</name>
<accession>A0A3D2SSC4</accession>
<proteinExistence type="predicted"/>
<evidence type="ECO:0000256" key="1">
    <source>
        <dbReference type="SAM" id="Phobius"/>
    </source>
</evidence>
<keyword evidence="1" id="KW-0472">Membrane</keyword>
<dbReference type="EMBL" id="DPVE01000320">
    <property type="protein sequence ID" value="HCK31722.1"/>
    <property type="molecule type" value="Genomic_DNA"/>
</dbReference>
<comment type="caution">
    <text evidence="2">The sequence shown here is derived from an EMBL/GenBank/DDBJ whole genome shotgun (WGS) entry which is preliminary data.</text>
</comment>
<feature type="transmembrane region" description="Helical" evidence="1">
    <location>
        <begin position="90"/>
        <end position="106"/>
    </location>
</feature>
<evidence type="ECO:0000313" key="3">
    <source>
        <dbReference type="Proteomes" id="UP000263596"/>
    </source>
</evidence>
<keyword evidence="1" id="KW-0812">Transmembrane</keyword>
<feature type="transmembrane region" description="Helical" evidence="1">
    <location>
        <begin position="26"/>
        <end position="45"/>
    </location>
</feature>
<sequence length="174" mass="20415">MLTEQMTSIQTSSQIEPQKIISLKKFIFLSIITFSAYNIWWMFTAWRFFQQKDKSKIMPALRAIFAIFFLYPLLKRIKKFSTEEGDTPDYSPALLFIGYIFFSMLYKLPDPFWLISLGSILFLIQPFQALNTAKRKSEQVVVIEQKSFSKPQIVLIIIFSIMWILILLGLFLGE</sequence>
<dbReference type="RefSeq" id="WP_049175298.1">
    <property type="nucleotide sequence ID" value="NZ_BKFK01000017.1"/>
</dbReference>
<dbReference type="AlphaFoldDB" id="A0A3D2SSC4"/>
<feature type="transmembrane region" description="Helical" evidence="1">
    <location>
        <begin position="112"/>
        <end position="133"/>
    </location>
</feature>
<feature type="transmembrane region" description="Helical" evidence="1">
    <location>
        <begin position="57"/>
        <end position="74"/>
    </location>
</feature>
<dbReference type="Proteomes" id="UP000263596">
    <property type="component" value="Unassembled WGS sequence"/>
</dbReference>
<evidence type="ECO:0000313" key="2">
    <source>
        <dbReference type="EMBL" id="HCK31722.1"/>
    </source>
</evidence>
<keyword evidence="1" id="KW-1133">Transmembrane helix</keyword>
<gene>
    <name evidence="2" type="ORF">DHW29_17225</name>
</gene>
<protein>
    <recommendedName>
        <fullName evidence="4">DUF4234 domain-containing protein</fullName>
    </recommendedName>
</protein>
<feature type="transmembrane region" description="Helical" evidence="1">
    <location>
        <begin position="153"/>
        <end position="172"/>
    </location>
</feature>